<feature type="transmembrane region" description="Helical" evidence="1">
    <location>
        <begin position="262"/>
        <end position="284"/>
    </location>
</feature>
<sequence length="363" mass="39119">MNDARSILTMTLYIFIVGRIESTVEVNAALRAVKITLWASFVLILLSTWNVVNLNARTEDAALFGETVHARADVERVLGPTTHLASATLAIVIALWAIRPDLTRRTIGYLVPALGITAIGFSRNAVVLVGATLLLTPLFYRTDATEDRRHTRSGISRAMFIAVGGIAAFELVGVFLSTTAGIPGLNYLGSVYTAYSTRVLEGFSSSAQQFDYSLLYRQSEVKWLKTGILGHEVFGNGFGFLYRPPVGKGFTATSGTYYAHQFYWWAVAKVGWLGLCAYMITFVTPVMHAIFGRGGFALRSAAAAAIVGYLVTMVATPIPEDAFGAPAFGILLGIALLVRAPQTTNGMDNFGISEAKLGSRPNA</sequence>
<dbReference type="Proteomes" id="UP000465609">
    <property type="component" value="Chromosome"/>
</dbReference>
<keyword evidence="1" id="KW-0812">Transmembrane</keyword>
<evidence type="ECO:0000313" key="3">
    <source>
        <dbReference type="Proteomes" id="UP000465609"/>
    </source>
</evidence>
<organism evidence="2 3">
    <name type="scientific">Mycolicibacterium aubagnense</name>
    <dbReference type="NCBI Taxonomy" id="319707"/>
    <lineage>
        <taxon>Bacteria</taxon>
        <taxon>Bacillati</taxon>
        <taxon>Actinomycetota</taxon>
        <taxon>Actinomycetes</taxon>
        <taxon>Mycobacteriales</taxon>
        <taxon>Mycobacteriaceae</taxon>
        <taxon>Mycolicibacterium</taxon>
    </lineage>
</organism>
<feature type="transmembrane region" description="Helical" evidence="1">
    <location>
        <begin position="77"/>
        <end position="98"/>
    </location>
</feature>
<evidence type="ECO:0000256" key="1">
    <source>
        <dbReference type="SAM" id="Phobius"/>
    </source>
</evidence>
<keyword evidence="1" id="KW-0472">Membrane</keyword>
<keyword evidence="1" id="KW-1133">Transmembrane helix</keyword>
<feature type="transmembrane region" description="Helical" evidence="1">
    <location>
        <begin position="322"/>
        <end position="340"/>
    </location>
</feature>
<feature type="transmembrane region" description="Helical" evidence="1">
    <location>
        <begin position="296"/>
        <end position="316"/>
    </location>
</feature>
<name>A0ABM7IGM2_9MYCO</name>
<keyword evidence="3" id="KW-1185">Reference proteome</keyword>
<proteinExistence type="predicted"/>
<evidence type="ECO:0000313" key="2">
    <source>
        <dbReference type="EMBL" id="BBX85806.1"/>
    </source>
</evidence>
<feature type="transmembrane region" description="Helical" evidence="1">
    <location>
        <begin position="160"/>
        <end position="182"/>
    </location>
</feature>
<gene>
    <name evidence="2" type="ORF">MAUB_36790</name>
</gene>
<protein>
    <submittedName>
        <fullName evidence="2">Uncharacterized protein</fullName>
    </submittedName>
</protein>
<feature type="transmembrane region" description="Helical" evidence="1">
    <location>
        <begin position="35"/>
        <end position="56"/>
    </location>
</feature>
<feature type="transmembrane region" description="Helical" evidence="1">
    <location>
        <begin position="110"/>
        <end position="140"/>
    </location>
</feature>
<accession>A0ABM7IGM2</accession>
<dbReference type="EMBL" id="AP022577">
    <property type="protein sequence ID" value="BBX85806.1"/>
    <property type="molecule type" value="Genomic_DNA"/>
</dbReference>
<reference evidence="2 3" key="1">
    <citation type="journal article" date="2019" name="Emerg. Microbes Infect.">
        <title>Comprehensive subspecies identification of 175 nontuberculous mycobacteria species based on 7547 genomic profiles.</title>
        <authorList>
            <person name="Matsumoto Y."/>
            <person name="Kinjo T."/>
            <person name="Motooka D."/>
            <person name="Nabeya D."/>
            <person name="Jung N."/>
            <person name="Uechi K."/>
            <person name="Horii T."/>
            <person name="Iida T."/>
            <person name="Fujita J."/>
            <person name="Nakamura S."/>
        </authorList>
    </citation>
    <scope>NUCLEOTIDE SEQUENCE [LARGE SCALE GENOMIC DNA]</scope>
    <source>
        <strain evidence="2 3">JCM 15296</strain>
    </source>
</reference>